<evidence type="ECO:0000256" key="2">
    <source>
        <dbReference type="ARBA" id="ARBA00009353"/>
    </source>
</evidence>
<organism evidence="6 7">
    <name type="scientific">Pelagicoccus albus</name>
    <dbReference type="NCBI Taxonomy" id="415222"/>
    <lineage>
        <taxon>Bacteria</taxon>
        <taxon>Pseudomonadati</taxon>
        <taxon>Verrucomicrobiota</taxon>
        <taxon>Opitutia</taxon>
        <taxon>Puniceicoccales</taxon>
        <taxon>Pelagicoccaceae</taxon>
        <taxon>Pelagicoccus</taxon>
    </lineage>
</organism>
<reference evidence="6 7" key="1">
    <citation type="submission" date="2020-07" db="EMBL/GenBank/DDBJ databases">
        <authorList>
            <person name="Feng X."/>
        </authorList>
    </citation>
    <scope>NUCLEOTIDE SEQUENCE [LARGE SCALE GENOMIC DNA]</scope>
    <source>
        <strain evidence="6 7">JCM23202</strain>
    </source>
</reference>
<evidence type="ECO:0000259" key="3">
    <source>
        <dbReference type="Pfam" id="PF01370"/>
    </source>
</evidence>
<dbReference type="InterPro" id="IPR036291">
    <property type="entry name" value="NAD(P)-bd_dom_sf"/>
</dbReference>
<keyword evidence="7" id="KW-1185">Reference proteome</keyword>
<dbReference type="SUPFAM" id="SSF55961">
    <property type="entry name" value="Bet v1-like"/>
    <property type="match status" value="1"/>
</dbReference>
<dbReference type="PANTHER" id="PTHR11092:SF0">
    <property type="entry name" value="EPIMERASE FAMILY PROTEIN SDR39U1"/>
    <property type="match status" value="1"/>
</dbReference>
<dbReference type="InterPro" id="IPR023393">
    <property type="entry name" value="START-like_dom_sf"/>
</dbReference>
<feature type="domain" description="DUF1731" evidence="5">
    <location>
        <begin position="400"/>
        <end position="445"/>
    </location>
</feature>
<proteinExistence type="inferred from homology"/>
<sequence>MRFEKRSEMPASSQELFDWHARPGAFERLTPPWQGAEIISEDPGFSEGKEVKLKVSTPIGKRPWLARHTSCIAGEEFTDEQIAGPFKSWKHRHQFRYIDDQKSELIDSIDFEMPVGSLGETIARRQLEKMFDYRHWVTARDLRLKASLPNFKPLKIAITGGNGFLGAQLSALLKTQGHDVSVVTRSKRRDSDIRWDPAKGEIELPRLEGLDAVINLAGENLTSGRWSDERKKRIYNSRIDGTKLLVDAFLQLDEPPEVFLSGSASGYYGHHPEKEFDETSSAGEGFLAEVCQDWEAAALRAESARTRVCLLRTGIVIDPRGGALQKMLPAFRFGLGGPLGNGEQWFPWVSIEDWIGGVAWLLFAQKAKGPVNLVSPQALQQKEFAKELGSALSRPAVFPAPKVALRLALGEMADEALLASAKVQPKALERLDYDFATPRLSDLLSRIL</sequence>
<dbReference type="InterPro" id="IPR010099">
    <property type="entry name" value="SDR39U1"/>
</dbReference>
<dbReference type="CDD" id="cd07820">
    <property type="entry name" value="SRPBCC_3"/>
    <property type="match status" value="1"/>
</dbReference>
<evidence type="ECO:0000313" key="6">
    <source>
        <dbReference type="EMBL" id="MBC2604641.1"/>
    </source>
</evidence>
<dbReference type="NCBIfam" id="TIGR01777">
    <property type="entry name" value="yfcH"/>
    <property type="match status" value="1"/>
</dbReference>
<comment type="similarity">
    <text evidence="1">Belongs to the ribosome association toxin RatA family.</text>
</comment>
<dbReference type="PANTHER" id="PTHR11092">
    <property type="entry name" value="SUGAR NUCLEOTIDE EPIMERASE RELATED"/>
    <property type="match status" value="1"/>
</dbReference>
<gene>
    <name evidence="6" type="ORF">H5P27_01080</name>
</gene>
<dbReference type="InterPro" id="IPR005031">
    <property type="entry name" value="COQ10_START"/>
</dbReference>
<evidence type="ECO:0000313" key="7">
    <source>
        <dbReference type="Proteomes" id="UP000526501"/>
    </source>
</evidence>
<dbReference type="AlphaFoldDB" id="A0A7X1E6Z3"/>
<dbReference type="Pfam" id="PF03364">
    <property type="entry name" value="Polyketide_cyc"/>
    <property type="match status" value="1"/>
</dbReference>
<dbReference type="InterPro" id="IPR001509">
    <property type="entry name" value="Epimerase_deHydtase"/>
</dbReference>
<dbReference type="Proteomes" id="UP000526501">
    <property type="component" value="Unassembled WGS sequence"/>
</dbReference>
<dbReference type="Gene3D" id="3.30.530.20">
    <property type="match status" value="1"/>
</dbReference>
<dbReference type="CDD" id="cd05242">
    <property type="entry name" value="SDR_a8"/>
    <property type="match status" value="1"/>
</dbReference>
<accession>A0A7X1E6Z3</accession>
<evidence type="ECO:0000256" key="1">
    <source>
        <dbReference type="ARBA" id="ARBA00008918"/>
    </source>
</evidence>
<dbReference type="RefSeq" id="WP_185658532.1">
    <property type="nucleotide sequence ID" value="NZ_CAWPOO010000001.1"/>
</dbReference>
<evidence type="ECO:0000259" key="5">
    <source>
        <dbReference type="Pfam" id="PF08338"/>
    </source>
</evidence>
<dbReference type="Pfam" id="PF01370">
    <property type="entry name" value="Epimerase"/>
    <property type="match status" value="1"/>
</dbReference>
<comment type="similarity">
    <text evidence="2">Belongs to the NAD(P)-dependent epimerase/dehydratase family. SDR39U1 subfamily.</text>
</comment>
<protein>
    <submittedName>
        <fullName evidence="6">TIGR01777 family protein</fullName>
    </submittedName>
</protein>
<dbReference type="InterPro" id="IPR013549">
    <property type="entry name" value="DUF1731"/>
</dbReference>
<dbReference type="SUPFAM" id="SSF51735">
    <property type="entry name" value="NAD(P)-binding Rossmann-fold domains"/>
    <property type="match status" value="1"/>
</dbReference>
<evidence type="ECO:0000259" key="4">
    <source>
        <dbReference type="Pfam" id="PF03364"/>
    </source>
</evidence>
<dbReference type="EMBL" id="JACHVC010000001">
    <property type="protein sequence ID" value="MBC2604641.1"/>
    <property type="molecule type" value="Genomic_DNA"/>
</dbReference>
<dbReference type="Pfam" id="PF08338">
    <property type="entry name" value="DUF1731"/>
    <property type="match status" value="1"/>
</dbReference>
<comment type="caution">
    <text evidence="6">The sequence shown here is derived from an EMBL/GenBank/DDBJ whole genome shotgun (WGS) entry which is preliminary data.</text>
</comment>
<feature type="domain" description="Coenzyme Q-binding protein COQ10 START" evidence="4">
    <location>
        <begin position="9"/>
        <end position="129"/>
    </location>
</feature>
<name>A0A7X1E6Z3_9BACT</name>
<dbReference type="Gene3D" id="3.40.50.720">
    <property type="entry name" value="NAD(P)-binding Rossmann-like Domain"/>
    <property type="match status" value="1"/>
</dbReference>
<feature type="domain" description="NAD-dependent epimerase/dehydratase" evidence="3">
    <location>
        <begin position="156"/>
        <end position="365"/>
    </location>
</feature>